<sequence>MGSLMDVTDLLARAVDAGASDLHLAAGQIPMLRLDGELQRMALPTLGPAALTEGMAPMLDEDQRRQWARGDELDLALELPVLGRFRLNLFRQLHGPAATFRLIPGHIATLDELDLGDVFQAVAQCSDGLILVGGPTGSGKSSTLATLLDQLNRDRALHIITLEDPVEVIHSSQRSLVNQREVGRHCGGFAQGLRSALRQDPDVIMIGELRDLETIRLALRAAETGHLVLATVHTRSAVSSIDRLVEVFAAEEKPLVRAMLAESLRLVVAQVLVRRAGGGRVAAREVLVVTSAVRNLIREGRMAQLCSVMQAGGADGMRTMEGAMRGLKERGLISDL</sequence>
<dbReference type="NCBIfam" id="TIGR01420">
    <property type="entry name" value="pilT_fam"/>
    <property type="match status" value="1"/>
</dbReference>
<dbReference type="InterPro" id="IPR001482">
    <property type="entry name" value="T2SS/T4SS_dom"/>
</dbReference>
<dbReference type="EMBL" id="CP018743">
    <property type="protein sequence ID" value="APO84841.1"/>
    <property type="molecule type" value="Genomic_DNA"/>
</dbReference>
<dbReference type="Pfam" id="PF00437">
    <property type="entry name" value="T2SSE"/>
    <property type="match status" value="1"/>
</dbReference>
<dbReference type="CDD" id="cd01131">
    <property type="entry name" value="PilT"/>
    <property type="match status" value="1"/>
</dbReference>
<evidence type="ECO:0000313" key="3">
    <source>
        <dbReference type="EMBL" id="APO84841.1"/>
    </source>
</evidence>
<protein>
    <submittedName>
        <fullName evidence="3">Twitching motility protein PilT</fullName>
    </submittedName>
</protein>
<dbReference type="InterPro" id="IPR003593">
    <property type="entry name" value="AAA+_ATPase"/>
</dbReference>
<dbReference type="SUPFAM" id="SSF52540">
    <property type="entry name" value="P-loop containing nucleoside triphosphate hydrolases"/>
    <property type="match status" value="1"/>
</dbReference>
<proteinExistence type="inferred from homology"/>
<dbReference type="InterPro" id="IPR027417">
    <property type="entry name" value="P-loop_NTPase"/>
</dbReference>
<dbReference type="PANTHER" id="PTHR30486">
    <property type="entry name" value="TWITCHING MOTILITY PROTEIN PILT"/>
    <property type="match status" value="1"/>
</dbReference>
<reference evidence="3 4" key="1">
    <citation type="submission" date="2016-12" db="EMBL/GenBank/DDBJ databases">
        <title>Draft Genome Sequence of Mercury Resistant Pseudomonas DRA525.</title>
        <authorList>
            <person name="Drace K.M."/>
        </authorList>
    </citation>
    <scope>NUCLEOTIDE SEQUENCE [LARGE SCALE GENOMIC DNA]</scope>
    <source>
        <strain evidence="3 4">DRA525</strain>
    </source>
</reference>
<dbReference type="SMART" id="SM00382">
    <property type="entry name" value="AAA"/>
    <property type="match status" value="1"/>
</dbReference>
<dbReference type="Gene3D" id="3.30.450.90">
    <property type="match status" value="1"/>
</dbReference>
<dbReference type="GO" id="GO:0005524">
    <property type="term" value="F:ATP binding"/>
    <property type="evidence" value="ECO:0007669"/>
    <property type="project" value="InterPro"/>
</dbReference>
<organism evidence="3 4">
    <name type="scientific">Pseudomonas putida</name>
    <name type="common">Arthrobacter siderocapsulatus</name>
    <dbReference type="NCBI Taxonomy" id="303"/>
    <lineage>
        <taxon>Bacteria</taxon>
        <taxon>Pseudomonadati</taxon>
        <taxon>Pseudomonadota</taxon>
        <taxon>Gammaproteobacteria</taxon>
        <taxon>Pseudomonadales</taxon>
        <taxon>Pseudomonadaceae</taxon>
        <taxon>Pseudomonas</taxon>
    </lineage>
</organism>
<feature type="domain" description="Bacterial type II secretion system protein E" evidence="2">
    <location>
        <begin position="197"/>
        <end position="211"/>
    </location>
</feature>
<dbReference type="InterPro" id="IPR006321">
    <property type="entry name" value="PilT/PilU"/>
</dbReference>
<dbReference type="PROSITE" id="PS00662">
    <property type="entry name" value="T2SP_E"/>
    <property type="match status" value="1"/>
</dbReference>
<evidence type="ECO:0000259" key="2">
    <source>
        <dbReference type="PROSITE" id="PS00662"/>
    </source>
</evidence>
<comment type="similarity">
    <text evidence="1">Belongs to the GSP E family.</text>
</comment>
<dbReference type="GO" id="GO:0016887">
    <property type="term" value="F:ATP hydrolysis activity"/>
    <property type="evidence" value="ECO:0007669"/>
    <property type="project" value="InterPro"/>
</dbReference>
<dbReference type="InterPro" id="IPR050921">
    <property type="entry name" value="T4SS_GSP_E_ATPase"/>
</dbReference>
<dbReference type="PANTHER" id="PTHR30486:SF6">
    <property type="entry name" value="TYPE IV PILUS RETRACTATION ATPASE PILT"/>
    <property type="match status" value="1"/>
</dbReference>
<dbReference type="Proteomes" id="UP000185146">
    <property type="component" value="Chromosome"/>
</dbReference>
<dbReference type="AlphaFoldDB" id="A0A1L5PXH5"/>
<accession>A0A1L5PXH5</accession>
<gene>
    <name evidence="3" type="ORF">BL240_26700</name>
</gene>
<evidence type="ECO:0000256" key="1">
    <source>
        <dbReference type="ARBA" id="ARBA00006611"/>
    </source>
</evidence>
<name>A0A1L5PXH5_PSEPU</name>
<dbReference type="Gene3D" id="3.40.50.300">
    <property type="entry name" value="P-loop containing nucleotide triphosphate hydrolases"/>
    <property type="match status" value="1"/>
</dbReference>
<evidence type="ECO:0000313" key="4">
    <source>
        <dbReference type="Proteomes" id="UP000185146"/>
    </source>
</evidence>